<evidence type="ECO:0000256" key="1">
    <source>
        <dbReference type="SAM" id="MobiDB-lite"/>
    </source>
</evidence>
<feature type="region of interest" description="Disordered" evidence="1">
    <location>
        <begin position="1"/>
        <end position="21"/>
    </location>
</feature>
<gene>
    <name evidence="2" type="ORF">CCMP2556_LOCUS19320</name>
</gene>
<dbReference type="Proteomes" id="UP001642484">
    <property type="component" value="Unassembled WGS sequence"/>
</dbReference>
<reference evidence="2 3" key="1">
    <citation type="submission" date="2024-02" db="EMBL/GenBank/DDBJ databases">
        <authorList>
            <person name="Chen Y."/>
            <person name="Shah S."/>
            <person name="Dougan E. K."/>
            <person name="Thang M."/>
            <person name="Chan C."/>
        </authorList>
    </citation>
    <scope>NUCLEOTIDE SEQUENCE [LARGE SCALE GENOMIC DNA]</scope>
</reference>
<sequence length="225" mass="25158">MASSSSHENPEWTGQDVRPLSSELDQADEASKAELAVARTKARGLELQAPIIEVQTCCPVSYPFFPCVQEEVLHLIFGNEKMALVRRLAPDLKEGWVPLESLGPVRAYDFLVKAWAQYGQAVGLVAEPVDLDHARVLVVIQILEDSILSDWNARCAASFCRDRVVPGDVILSVNGFQGQDMVPPLRRPLHILEMHVLRRPARPWTQVLAACKRRKMNTFPGWPLT</sequence>
<accession>A0ABP0L561</accession>
<proteinExistence type="predicted"/>
<protein>
    <recommendedName>
        <fullName evidence="4">PDZ domain-containing protein</fullName>
    </recommendedName>
</protein>
<evidence type="ECO:0000313" key="3">
    <source>
        <dbReference type="Proteomes" id="UP001642484"/>
    </source>
</evidence>
<evidence type="ECO:0008006" key="4">
    <source>
        <dbReference type="Google" id="ProtNLM"/>
    </source>
</evidence>
<comment type="caution">
    <text evidence="2">The sequence shown here is derived from an EMBL/GenBank/DDBJ whole genome shotgun (WGS) entry which is preliminary data.</text>
</comment>
<keyword evidence="3" id="KW-1185">Reference proteome</keyword>
<name>A0ABP0L561_9DINO</name>
<organism evidence="2 3">
    <name type="scientific">Durusdinium trenchii</name>
    <dbReference type="NCBI Taxonomy" id="1381693"/>
    <lineage>
        <taxon>Eukaryota</taxon>
        <taxon>Sar</taxon>
        <taxon>Alveolata</taxon>
        <taxon>Dinophyceae</taxon>
        <taxon>Suessiales</taxon>
        <taxon>Symbiodiniaceae</taxon>
        <taxon>Durusdinium</taxon>
    </lineage>
</organism>
<evidence type="ECO:0000313" key="2">
    <source>
        <dbReference type="EMBL" id="CAK9034058.1"/>
    </source>
</evidence>
<dbReference type="EMBL" id="CAXAMN010011112">
    <property type="protein sequence ID" value="CAK9034058.1"/>
    <property type="molecule type" value="Genomic_DNA"/>
</dbReference>